<gene>
    <name evidence="4" type="primary">LOC105907177</name>
</gene>
<dbReference type="GeneID" id="105907177"/>
<dbReference type="GO" id="GO:0005615">
    <property type="term" value="C:extracellular space"/>
    <property type="evidence" value="ECO:0007669"/>
    <property type="project" value="TreeGrafter"/>
</dbReference>
<name>A0A8M1KIE8_CLUHA</name>
<dbReference type="GO" id="GO:0009897">
    <property type="term" value="C:external side of plasma membrane"/>
    <property type="evidence" value="ECO:0007669"/>
    <property type="project" value="TreeGrafter"/>
</dbReference>
<dbReference type="InterPro" id="IPR003597">
    <property type="entry name" value="Ig_C1-set"/>
</dbReference>
<dbReference type="InterPro" id="IPR007110">
    <property type="entry name" value="Ig-like_dom"/>
</dbReference>
<keyword evidence="3" id="KW-1185">Reference proteome</keyword>
<dbReference type="SMART" id="SM00407">
    <property type="entry name" value="IGc1"/>
    <property type="match status" value="1"/>
</dbReference>
<dbReference type="InterPro" id="IPR011161">
    <property type="entry name" value="MHC_I-like_Ag-recog"/>
</dbReference>
<dbReference type="OrthoDB" id="8890485at2759"/>
<organism evidence="3 4">
    <name type="scientific">Clupea harengus</name>
    <name type="common">Atlantic herring</name>
    <dbReference type="NCBI Taxonomy" id="7950"/>
    <lineage>
        <taxon>Eukaryota</taxon>
        <taxon>Metazoa</taxon>
        <taxon>Chordata</taxon>
        <taxon>Craniata</taxon>
        <taxon>Vertebrata</taxon>
        <taxon>Euteleostomi</taxon>
        <taxon>Actinopterygii</taxon>
        <taxon>Neopterygii</taxon>
        <taxon>Teleostei</taxon>
        <taxon>Clupei</taxon>
        <taxon>Clupeiformes</taxon>
        <taxon>Clupeoidei</taxon>
        <taxon>Clupeidae</taxon>
        <taxon>Clupea</taxon>
    </lineage>
</organism>
<evidence type="ECO:0000256" key="1">
    <source>
        <dbReference type="ARBA" id="ARBA00023180"/>
    </source>
</evidence>
<reference evidence="4" key="1">
    <citation type="submission" date="2025-08" db="UniProtKB">
        <authorList>
            <consortium name="RefSeq"/>
        </authorList>
    </citation>
    <scope>IDENTIFICATION</scope>
</reference>
<dbReference type="AlphaFoldDB" id="A0A8M1KIE8"/>
<dbReference type="PROSITE" id="PS50835">
    <property type="entry name" value="IG_LIKE"/>
    <property type="match status" value="1"/>
</dbReference>
<sequence>MTSATILCLKLKLEPHTVLGPYYPLMLASHCSLFQRYNFSLHCIPSSCSFHDNLVSSLYDLYLSVTHSLQYLYTATSGISSFPEFVAVGMVDGLVISQYDSNTRNVVPRQAWMKEHLDQEYWESETELGRMAEGALKVDILTLKQRFDNTKGEFTDHVSLVLINVLLLIYLCLSGVHVLQRRYGCEWGDESDVTSGYEEYGYDGEDFISLDLNNMRWDAYESSYKSRELYFTQDCRDWLKKYVQYGNIKKRKVAPEVSLIQKKSSSTVVCHATGFYPATVKITWKRDGEEIKEEVDVGETLPNGDGTFQKRAKLMVSPEERERSQYTCEVEHIRGKPTLITLTKEEGKIVQRPHITHQLLRENC</sequence>
<evidence type="ECO:0000313" key="4">
    <source>
        <dbReference type="RefSeq" id="XP_042563652.1"/>
    </source>
</evidence>
<dbReference type="CDD" id="cd07698">
    <property type="entry name" value="IgC1_MHC_I_alpha3"/>
    <property type="match status" value="1"/>
</dbReference>
<dbReference type="GO" id="GO:0006955">
    <property type="term" value="P:immune response"/>
    <property type="evidence" value="ECO:0007669"/>
    <property type="project" value="TreeGrafter"/>
</dbReference>
<dbReference type="PANTHER" id="PTHR16675">
    <property type="entry name" value="MHC CLASS I-RELATED"/>
    <property type="match status" value="1"/>
</dbReference>
<feature type="domain" description="Ig-like" evidence="2">
    <location>
        <begin position="255"/>
        <end position="343"/>
    </location>
</feature>
<dbReference type="RefSeq" id="XP_042563652.1">
    <property type="nucleotide sequence ID" value="XM_042707718.1"/>
</dbReference>
<proteinExistence type="predicted"/>
<evidence type="ECO:0000313" key="3">
    <source>
        <dbReference type="Proteomes" id="UP000515152"/>
    </source>
</evidence>
<accession>A0A8M1KIE8</accession>
<dbReference type="Pfam" id="PF00129">
    <property type="entry name" value="MHC_I"/>
    <property type="match status" value="2"/>
</dbReference>
<keyword evidence="1" id="KW-0325">Glycoprotein</keyword>
<evidence type="ECO:0000259" key="2">
    <source>
        <dbReference type="PROSITE" id="PS50835"/>
    </source>
</evidence>
<dbReference type="Pfam" id="PF07654">
    <property type="entry name" value="C1-set"/>
    <property type="match status" value="1"/>
</dbReference>
<dbReference type="InterPro" id="IPR050208">
    <property type="entry name" value="MHC_class-I_related"/>
</dbReference>
<dbReference type="Proteomes" id="UP000515152">
    <property type="component" value="Chromosome 5"/>
</dbReference>
<dbReference type="KEGG" id="char:105907177"/>
<dbReference type="PANTHER" id="PTHR16675:SF237">
    <property type="entry name" value="MHC CLASS I ANTIGEN TRANSCRIPT VARIANT 1-RELATED"/>
    <property type="match status" value="1"/>
</dbReference>
<protein>
    <submittedName>
        <fullName evidence="4">Major histocompatibility complex class I-related gene protein-like</fullName>
    </submittedName>
</protein>